<dbReference type="PROSITE" id="PS52019">
    <property type="entry name" value="PKS_MFAS_DH"/>
    <property type="match status" value="2"/>
</dbReference>
<feature type="region of interest" description="C-terminal hotdog fold" evidence="9">
    <location>
        <begin position="1081"/>
        <end position="1219"/>
    </location>
</feature>
<feature type="region of interest" description="N-terminal hotdog fold" evidence="9">
    <location>
        <begin position="3017"/>
        <end position="3139"/>
    </location>
</feature>
<dbReference type="SUPFAM" id="SSF47336">
    <property type="entry name" value="ACP-like"/>
    <property type="match status" value="3"/>
</dbReference>
<dbReference type="Pfam" id="PF00698">
    <property type="entry name" value="Acyl_transf_1"/>
    <property type="match status" value="3"/>
</dbReference>
<dbReference type="SMART" id="SM00827">
    <property type="entry name" value="PKS_AT"/>
    <property type="match status" value="3"/>
</dbReference>
<dbReference type="Gene3D" id="3.40.50.720">
    <property type="entry name" value="NAD(P)-binding Rossmann-like Domain"/>
    <property type="match status" value="3"/>
</dbReference>
<dbReference type="Pfam" id="PF02801">
    <property type="entry name" value="Ketoacyl-synt_C"/>
    <property type="match status" value="3"/>
</dbReference>
<dbReference type="InterPro" id="IPR020843">
    <property type="entry name" value="ER"/>
</dbReference>
<evidence type="ECO:0000256" key="5">
    <source>
        <dbReference type="ARBA" id="ARBA00022679"/>
    </source>
</evidence>
<evidence type="ECO:0000256" key="2">
    <source>
        <dbReference type="ARBA" id="ARBA00004792"/>
    </source>
</evidence>
<evidence type="ECO:0000256" key="1">
    <source>
        <dbReference type="ARBA" id="ARBA00001957"/>
    </source>
</evidence>
<dbReference type="CDD" id="cd08956">
    <property type="entry name" value="KR_3_FAS_SDR_x"/>
    <property type="match status" value="2"/>
</dbReference>
<proteinExistence type="predicted"/>
<dbReference type="Pfam" id="PF08659">
    <property type="entry name" value="KR"/>
    <property type="match status" value="3"/>
</dbReference>
<evidence type="ECO:0000256" key="6">
    <source>
        <dbReference type="ARBA" id="ARBA00023194"/>
    </source>
</evidence>
<dbReference type="InterPro" id="IPR014030">
    <property type="entry name" value="Ketoacyl_synth_N"/>
</dbReference>
<dbReference type="PANTHER" id="PTHR43775:SF51">
    <property type="entry name" value="INACTIVE PHENOLPHTHIOCEROL SYNTHESIS POLYKETIDE SYNTHASE TYPE I PKS1-RELATED"/>
    <property type="match status" value="1"/>
</dbReference>
<dbReference type="SMART" id="SM00825">
    <property type="entry name" value="PKS_KS"/>
    <property type="match status" value="3"/>
</dbReference>
<dbReference type="InterPro" id="IPR041618">
    <property type="entry name" value="PKS_DE"/>
</dbReference>
<feature type="active site" description="Proton donor; for dehydratase activity" evidence="9">
    <location>
        <position position="3212"/>
    </location>
</feature>
<dbReference type="RefSeq" id="WP_311723158.1">
    <property type="nucleotide sequence ID" value="NZ_JAVRFD010000003.1"/>
</dbReference>
<dbReference type="SUPFAM" id="SSF51735">
    <property type="entry name" value="NAD(P)-binding Rossmann-fold domains"/>
    <property type="match status" value="7"/>
</dbReference>
<keyword evidence="7" id="KW-0511">Multifunctional enzyme</keyword>
<dbReference type="Proteomes" id="UP001180754">
    <property type="component" value="Unassembled WGS sequence"/>
</dbReference>
<dbReference type="Pfam" id="PF13602">
    <property type="entry name" value="ADH_zinc_N_2"/>
    <property type="match status" value="1"/>
</dbReference>
<dbReference type="Pfam" id="PF18369">
    <property type="entry name" value="PKS_DE"/>
    <property type="match status" value="1"/>
</dbReference>
<dbReference type="InterPro" id="IPR049552">
    <property type="entry name" value="PKS_DH_N"/>
</dbReference>
<feature type="active site" description="Proton acceptor; for dehydratase activity" evidence="9">
    <location>
        <position position="3049"/>
    </location>
</feature>
<evidence type="ECO:0000256" key="3">
    <source>
        <dbReference type="ARBA" id="ARBA00022450"/>
    </source>
</evidence>
<name>A0ABU2XB76_9ACTN</name>
<feature type="domain" description="Carrier" evidence="10">
    <location>
        <begin position="2018"/>
        <end position="2093"/>
    </location>
</feature>
<dbReference type="EMBL" id="JAVRFD010000003">
    <property type="protein sequence ID" value="MDT0542805.1"/>
    <property type="molecule type" value="Genomic_DNA"/>
</dbReference>
<dbReference type="InterPro" id="IPR001227">
    <property type="entry name" value="Ac_transferase_dom_sf"/>
</dbReference>
<keyword evidence="5" id="KW-0808">Transferase</keyword>
<dbReference type="Pfam" id="PF00109">
    <property type="entry name" value="ketoacyl-synt"/>
    <property type="match status" value="3"/>
</dbReference>
<dbReference type="SMART" id="SM00822">
    <property type="entry name" value="PKS_KR"/>
    <property type="match status" value="3"/>
</dbReference>
<comment type="caution">
    <text evidence="13">The sequence shown here is derived from an EMBL/GenBank/DDBJ whole genome shotgun (WGS) entry which is preliminary data.</text>
</comment>
<feature type="domain" description="PKS/mFAS DH" evidence="12">
    <location>
        <begin position="938"/>
        <end position="1219"/>
    </location>
</feature>
<dbReference type="Gene3D" id="6.10.140.1830">
    <property type="match status" value="1"/>
</dbReference>
<dbReference type="CDD" id="cd00833">
    <property type="entry name" value="PKS"/>
    <property type="match status" value="3"/>
</dbReference>
<dbReference type="Pfam" id="PF14765">
    <property type="entry name" value="PS-DH"/>
    <property type="match status" value="2"/>
</dbReference>
<dbReference type="InterPro" id="IPR055123">
    <property type="entry name" value="SpnB-like_Rossmann"/>
</dbReference>
<feature type="domain" description="Ketosynthase family 3 (KS3)" evidence="11">
    <location>
        <begin position="33"/>
        <end position="459"/>
    </location>
</feature>
<comment type="pathway">
    <text evidence="2">Antibiotic biosynthesis.</text>
</comment>
<dbReference type="InterPro" id="IPR015083">
    <property type="entry name" value="NorB/c/GfsB-D-like_docking"/>
</dbReference>
<dbReference type="InterPro" id="IPR020807">
    <property type="entry name" value="PKS_DH"/>
</dbReference>
<dbReference type="SMART" id="SM01294">
    <property type="entry name" value="PKS_PP_betabranch"/>
    <property type="match status" value="3"/>
</dbReference>
<dbReference type="PROSITE" id="PS00012">
    <property type="entry name" value="PHOSPHOPANTETHEINE"/>
    <property type="match status" value="2"/>
</dbReference>
<dbReference type="Pfam" id="PF00550">
    <property type="entry name" value="PP-binding"/>
    <property type="match status" value="3"/>
</dbReference>
<accession>A0ABU2XB76</accession>
<dbReference type="InterPro" id="IPR049900">
    <property type="entry name" value="PKS_mFAS_DH"/>
</dbReference>
<dbReference type="PROSITE" id="PS52004">
    <property type="entry name" value="KS3_2"/>
    <property type="match status" value="3"/>
</dbReference>
<feature type="active site" description="Proton donor; for dehydratase activity" evidence="9">
    <location>
        <position position="1142"/>
    </location>
</feature>
<dbReference type="InterPro" id="IPR016036">
    <property type="entry name" value="Malonyl_transacylase_ACP-bd"/>
</dbReference>
<dbReference type="InterPro" id="IPR013154">
    <property type="entry name" value="ADH-like_N"/>
</dbReference>
<dbReference type="InterPro" id="IPR014031">
    <property type="entry name" value="Ketoacyl_synth_C"/>
</dbReference>
<dbReference type="Pfam" id="PF16197">
    <property type="entry name" value="KAsynt_C_assoc"/>
    <property type="match status" value="3"/>
</dbReference>
<dbReference type="InterPro" id="IPR036291">
    <property type="entry name" value="NAD(P)-bd_dom_sf"/>
</dbReference>
<evidence type="ECO:0000256" key="7">
    <source>
        <dbReference type="ARBA" id="ARBA00023268"/>
    </source>
</evidence>
<dbReference type="InterPro" id="IPR049551">
    <property type="entry name" value="PKS_DH_C"/>
</dbReference>
<dbReference type="Pfam" id="PF08240">
    <property type="entry name" value="ADH_N"/>
    <property type="match status" value="1"/>
</dbReference>
<dbReference type="InterPro" id="IPR018201">
    <property type="entry name" value="Ketoacyl_synth_AS"/>
</dbReference>
<feature type="region of interest" description="N-terminal hotdog fold" evidence="9">
    <location>
        <begin position="938"/>
        <end position="1067"/>
    </location>
</feature>
<feature type="domain" description="Ketosynthase family 3 (KS3)" evidence="11">
    <location>
        <begin position="2116"/>
        <end position="2542"/>
    </location>
</feature>
<reference evidence="13" key="1">
    <citation type="submission" date="2024-05" db="EMBL/GenBank/DDBJ databases">
        <title>30 novel species of actinomycetes from the DSMZ collection.</title>
        <authorList>
            <person name="Nouioui I."/>
        </authorList>
    </citation>
    <scope>NUCLEOTIDE SEQUENCE</scope>
    <source>
        <strain evidence="13">DSM 41529</strain>
    </source>
</reference>
<organism evidence="13 14">
    <name type="scientific">Streptomyces lonegramiae</name>
    <dbReference type="NCBI Taxonomy" id="3075524"/>
    <lineage>
        <taxon>Bacteria</taxon>
        <taxon>Bacillati</taxon>
        <taxon>Actinomycetota</taxon>
        <taxon>Actinomycetes</taxon>
        <taxon>Kitasatosporales</taxon>
        <taxon>Streptomycetaceae</taxon>
        <taxon>Streptomyces</taxon>
    </lineage>
</organism>
<dbReference type="InterPro" id="IPR020806">
    <property type="entry name" value="PKS_PP-bd"/>
</dbReference>
<evidence type="ECO:0000313" key="14">
    <source>
        <dbReference type="Proteomes" id="UP001180754"/>
    </source>
</evidence>
<dbReference type="InterPro" id="IPR057326">
    <property type="entry name" value="KR_dom"/>
</dbReference>
<evidence type="ECO:0000256" key="8">
    <source>
        <dbReference type="ARBA" id="ARBA00023315"/>
    </source>
</evidence>
<dbReference type="InterPro" id="IPR050091">
    <property type="entry name" value="PKS_NRPS_Biosynth_Enz"/>
</dbReference>
<dbReference type="InterPro" id="IPR016035">
    <property type="entry name" value="Acyl_Trfase/lysoPLipase"/>
</dbReference>
<feature type="region of interest" description="C-terminal hotdog fold" evidence="9">
    <location>
        <begin position="3151"/>
        <end position="3291"/>
    </location>
</feature>
<evidence type="ECO:0000259" key="11">
    <source>
        <dbReference type="PROSITE" id="PS52004"/>
    </source>
</evidence>
<evidence type="ECO:0000313" key="13">
    <source>
        <dbReference type="EMBL" id="MDT0542805.1"/>
    </source>
</evidence>
<gene>
    <name evidence="13" type="ORF">RND15_08745</name>
</gene>
<evidence type="ECO:0000259" key="12">
    <source>
        <dbReference type="PROSITE" id="PS52019"/>
    </source>
</evidence>
<dbReference type="SUPFAM" id="SSF53901">
    <property type="entry name" value="Thiolase-like"/>
    <property type="match status" value="3"/>
</dbReference>
<dbReference type="InterPro" id="IPR016039">
    <property type="entry name" value="Thiolase-like"/>
</dbReference>
<comment type="cofactor">
    <cofactor evidence="1">
        <name>pantetheine 4'-phosphate</name>
        <dbReference type="ChEBI" id="CHEBI:47942"/>
    </cofactor>
</comment>
<dbReference type="Gene3D" id="3.40.366.10">
    <property type="entry name" value="Malonyl-Coenzyme A Acyl Carrier Protein, domain 2"/>
    <property type="match status" value="3"/>
</dbReference>
<dbReference type="Gene3D" id="3.40.47.10">
    <property type="match status" value="3"/>
</dbReference>
<dbReference type="Gene3D" id="3.90.180.10">
    <property type="entry name" value="Medium-chain alcohol dehydrogenases, catalytic domain"/>
    <property type="match status" value="1"/>
</dbReference>
<dbReference type="Gene3D" id="1.10.1200.10">
    <property type="entry name" value="ACP-like"/>
    <property type="match status" value="3"/>
</dbReference>
<dbReference type="Pfam" id="PF08990">
    <property type="entry name" value="Docking"/>
    <property type="match status" value="1"/>
</dbReference>
<dbReference type="PROSITE" id="PS01162">
    <property type="entry name" value="QOR_ZETA_CRYSTAL"/>
    <property type="match status" value="1"/>
</dbReference>
<evidence type="ECO:0000256" key="9">
    <source>
        <dbReference type="PROSITE-ProRule" id="PRU01363"/>
    </source>
</evidence>
<feature type="domain" description="PKS/mFAS DH" evidence="12">
    <location>
        <begin position="3017"/>
        <end position="3291"/>
    </location>
</feature>
<dbReference type="CDD" id="cd05195">
    <property type="entry name" value="enoyl_red"/>
    <property type="match status" value="1"/>
</dbReference>
<dbReference type="InterPro" id="IPR009081">
    <property type="entry name" value="PP-bd_ACP"/>
</dbReference>
<dbReference type="InterPro" id="IPR006162">
    <property type="entry name" value="Ppantetheine_attach_site"/>
</dbReference>
<dbReference type="PROSITE" id="PS50075">
    <property type="entry name" value="CARRIER"/>
    <property type="match status" value="3"/>
</dbReference>
<keyword evidence="6" id="KW-0045">Antibiotic biosynthesis</keyword>
<keyword evidence="14" id="KW-1185">Reference proteome</keyword>
<feature type="domain" description="Ketosynthase family 3 (KS3)" evidence="11">
    <location>
        <begin position="3879"/>
        <end position="4299"/>
    </location>
</feature>
<dbReference type="PROSITE" id="PS00606">
    <property type="entry name" value="KS3_1"/>
    <property type="match status" value="3"/>
</dbReference>
<feature type="domain" description="Carrier" evidence="10">
    <location>
        <begin position="3780"/>
        <end position="3862"/>
    </location>
</feature>
<dbReference type="InterPro" id="IPR002364">
    <property type="entry name" value="Quin_OxRdtase/zeta-crystal_CS"/>
</dbReference>
<keyword evidence="4" id="KW-0597">Phosphoprotein</keyword>
<dbReference type="SUPFAM" id="SSF52151">
    <property type="entry name" value="FabD/lysophospholipase-like"/>
    <property type="match status" value="3"/>
</dbReference>
<keyword evidence="3" id="KW-0596">Phosphopantetheine</keyword>
<dbReference type="InterPro" id="IPR020841">
    <property type="entry name" value="PKS_Beta-ketoAc_synthase_dom"/>
</dbReference>
<evidence type="ECO:0000259" key="10">
    <source>
        <dbReference type="PROSITE" id="PS50075"/>
    </source>
</evidence>
<dbReference type="InterPro" id="IPR032821">
    <property type="entry name" value="PKS_assoc"/>
</dbReference>
<dbReference type="Pfam" id="PF21089">
    <property type="entry name" value="PKS_DH_N"/>
    <property type="match status" value="2"/>
</dbReference>
<dbReference type="CDD" id="cd08952">
    <property type="entry name" value="KR_1_SDR_x"/>
    <property type="match status" value="1"/>
</dbReference>
<dbReference type="InterPro" id="IPR042104">
    <property type="entry name" value="PKS_dehydratase_sf"/>
</dbReference>
<dbReference type="Pfam" id="PF22953">
    <property type="entry name" value="SpnB_Rossmann"/>
    <property type="match status" value="2"/>
</dbReference>
<keyword evidence="8" id="KW-0012">Acyltransferase</keyword>
<dbReference type="SMART" id="SM00829">
    <property type="entry name" value="PKS_ER"/>
    <property type="match status" value="1"/>
</dbReference>
<evidence type="ECO:0000256" key="4">
    <source>
        <dbReference type="ARBA" id="ARBA00022553"/>
    </source>
</evidence>
<dbReference type="Gene3D" id="3.40.50.11460">
    <property type="match status" value="1"/>
</dbReference>
<dbReference type="Gene3D" id="3.30.70.3290">
    <property type="match status" value="3"/>
</dbReference>
<dbReference type="InterPro" id="IPR036736">
    <property type="entry name" value="ACP-like_sf"/>
</dbReference>
<dbReference type="Gene3D" id="3.10.129.110">
    <property type="entry name" value="Polyketide synthase dehydratase"/>
    <property type="match status" value="2"/>
</dbReference>
<dbReference type="InterPro" id="IPR014043">
    <property type="entry name" value="Acyl_transferase_dom"/>
</dbReference>
<dbReference type="SMART" id="SM00826">
    <property type="entry name" value="PKS_DH"/>
    <property type="match status" value="2"/>
</dbReference>
<dbReference type="InterPro" id="IPR011032">
    <property type="entry name" value="GroES-like_sf"/>
</dbReference>
<protein>
    <submittedName>
        <fullName evidence="13">SDR family NAD(P)-dependent oxidoreductase</fullName>
    </submittedName>
</protein>
<dbReference type="PANTHER" id="PTHR43775">
    <property type="entry name" value="FATTY ACID SYNTHASE"/>
    <property type="match status" value="1"/>
</dbReference>
<sequence length="5471" mass="566107">MANEEKLFEYLKRVTAELKETRARLRDAEAAVGEPVAIVGMSCRYPGGVTSPEELWRLVADGTDAISEVPADRGWDLAGLFDVAGERPGTSYVNRGGFLYDAADFDAGFFGISPREALGMDPQQRLLLETSWELFERAGIDPASLGGSRTGVFMGSSFHGYGGELTDAPEEVQGYLLTGRADSVISGRIAYTLGLEGPAITVDTACSSSLVALHLAVNALQRGDCSMAVAGGVMVMATPEVFVEFSRQQGLSRDGRCRAFAGGADGTGLAEGVGVLLVERLSDAMRNGHQVLAVVRGSAVNQDGASNGLTAPNGPSQQRVIRQALADAELSPVQVDVVEAHGTGTTLGDPIEADALLATYGQDRPADRPLLLGSLKSNLGHTQAAAGVGGIIKMVMAMRHGTVPATLHIDEPTPHVDWESGAVRLVTENTDWPSTGQPRRAAVSSFGVSGTNAHVIIEQPPAVTTPEAEEVSDAPAPFAPAAADGALPWAVSGRSPEGLRAQAARLRTFAADSGEADRHLGWSLASSRAALEHRAVVVAGDRDAFLTGLDALAAGEPAAHVVSGAVGAQAPDGVVFVFPGQGSQWVGMATELLESSPAFAESVQRCAEALAPHIDWDLLEVLRGGGSLERVDVVQPVLWAVMVSLAALWRSMGVVPSAVVGHSQGEIAAACAAGVLTLEDGARLVALRSRVIAEDLAGQGGMVSVAASAERVTELLADRDGVWIAAVNGPAATVLGGSPDVLAEVMAAAEAEGLRARSIAVDYASHTPHVEQVRDALLELAAPITPRAGDIPMYSTVTAALADGEALDAEYWYRNLRGQVRFHETVRTLIGDDSTVFLEVSPHPVLAGAIEEAGHAADTDVTAVATLRRGEGGPGRVLTSLAELWVRGVGPDWRAVFGGDTQRVDLPTYAFEHRRYWLSGTGSGVGDLAGAGLSPLGHPLLAAGIGVAEGGGALFTGRLSTGSHPWLADHTVAGRALVPGAAVLELVLRAGEYAGCDRLEELVLRAPLLVPDDSTAVEVQVGVDPADEQGRRAVRLHSRPHRPGPDEDGAEWVCHATGTVAAGGAEQPAAAPETVWPPEGAAPVPTEGVYERLAEAGYAYGPVFQGLRAVWRRGEEVFAEVALDEPAAGEAGRFGVHPALVDAGLQSSLVVLLEDGGERKLPFSFSGARIHATGATSARVRVAPAGPDAVSVLMTDHAGLPVLTVDALTSRPLTAAAVAGPAVDSMYEVVWTPLPVASDEAAERVAVLGEDAVPGLDAPSYPDVASVAAAARGDESLPVTVLLPCPAAAPGADAPAASRALLAQVLGVVREWLGHPELEDTRLVLVTRGGIAAEPGERVDVVQAAVRGLVRSASSEHPDRILQLDIDGAAESAAALAAVVAAAAAAGESEAVLRSGVASVPRLGRVSPTDAGALAVPDGAEAWSLDLDTGGTLDGLRLVPCPEAEAPLGAGRVRVAVRATGVNFRDVLVALGVVPLSGAVFGCEGAGVVVEVGPEVTGLAVGDRVMGLLSGAYAGPLAVADARMVVRMPGGWSFAEAASVPAVFLTAYYALVDLAGVRAGESLLVHAAAGGVGMAAVQLARHLGVEVYATASEPKWPVVRGMGVPAERMASSRTLEFADRFRAVDVVLNSLAREFVDASLGLLGPGGRFLEMGKTDIRDADEVGAARPGVSYRAFDLGEAGPDRVQEMLAHLVGLFEQGVLSPLPVTAWDTRQAPDAFRYVSQARHTGKVVLTTPPSGPLDGTVLITGGTGVIGSAVARHLATEHRLIDLVLTSRRGLEAPGAAELVADLAELGATARVVACDVADRGALVGLLGELPGLCGVVHAAGALDDGVVSALTPERLDTVLRPKVDAAWHLHELTRDRDLSLFALFSSAAGVFGAPGQGNYAAANAFLDALAQARRRAGLPGQSLAWGLWADRSAMTGQLDQVDLDRMGRTGVQALATDEGLALFDAAARMPRPQVVPIRLDLSALRKQEAVAPLFRGLVRASAKRVAANAAAGQGGLRERLALLPPAERDRVLTELVRAQAAVVLGHGGAEAVGADRAFKDVGFDSLTAVELRNRLGAATGLRLPVTAVFDYPTPVALAAELAVRLGADGEGVSVPAVPVAAAVAVVADEPIAIVGMSCRFPGGVRSPEDLWQLVAEERDAMSPFPTDRGWDLDALFDPDPDRPGTSHTRVGGFLHDMADFDPEFFGISPREALAMDPQQRLLLETTWEAFERAGIDPGGLHGSPTGVFLGGSVSGYGVNLFTASDGLDGHLLTGNASSVASGRVAYTFGLEGPAITVDTACSSSLVALHLAVQALRQGECTLAVAGGVTVMPSPALMVSFSRQRGLAPDGRCKAFAAGADGTGFAEGVGVLLVERLSDAVRNGHGVLAVVRGSAVNQDGASNGLTAPNGPSQQRVIRQALANSGVSAAEVDMVEAHGTGTALGDPIEAQALLATYGQDRPEDRPLLLGSVKSNLGHTQAAAGVAGVIKAVMAIRHGVVPRTLHVDEPTPHVDWSAGAVELVTEGRSWPQDERPRRAAVSSFGISGTNAHVVLEQAPLADAPPAPERQAAPEAGAAVPWLVSGRTAAGLRGQAAQLRAFVADRAPATADVAWSLASSRAALEHRAVVVAADREEFLAGLDAVAAGESAGGVVSGAVQDGRRVAFLFSGQGSQRPGMGRGLSALPVFAEALEEACRAFDGLLGVPLGRVLSAEAGSAEAELVDRTDYTQAGLFAFEVALFRTLQRCGVGADFLIGHSVGELAAAHVSGVWSLGDAARVVAARGRLMAGLPSGGAMAAVEATEVEVVGWIGGDAERLAVAAVNGPRSVVVSGAEDAVERVVGLAREEGRRTRRLRVERAFHSPLVEPMLAEFAEVLGGVAWGEPRIPIVSNVTGDVVAAGEIGSVEYWLRHARQAVRFADGLKWLGDRGVTDFVEIGPDTTLSSLAADQAAADMAVAVPTTRPDHDEITTFTQALARLHTRGTAVDWPSLTPGARLDLPTYAFQRQRYWPERTAPVGVDAAVGSVGLEATDHPLLGARVGLADGDGVLLTGRLSLAEQPWLADHAVLDTVLFPGAAFVDMALRAGDEVGCDVVEELTLHAPLILSEDATVRVQLTVGGADDSGRRTLAVYARRQDTEEWTTHATGVLSDGAPTGHAEPGVWPPEGAAPVALDGVYDRLNDGGLGYGPAFQGLTAAWRRGAEVFAEVRLPEAAAADADRYCLHPAVLDAALHGISLLTATDGTDAPSGLPFSWQGVRQYATGATALRVRLSPTSAAGIAVTVADGEGLPVASIDALALRPVTGDQLQAARGHGDSLFRPGWAEVAPVAGQDGTAALRWAALGAGADALIGAAGIDAERYEDLAAPAAVDREDTPAPDAVLAVCPDFPGDTPDATRAATGWALETVRAWLGDDRPDGARLVLVTRHAASVDGRAPDLPQAAVRGLVRSAQSEHPDRIVQLDLDAEDHPDTEGNPDAAAAGLIRAVLTARAADEPELALRDGVLYAPRLTRAAAPGDAAAPVWDPSGTVLITGGTGTLGGAVARHLAAVHGVAHLLLVGRQGARAAGAGELVAELAELGAEATVVACDAADRDSLAGALAAIPADRPLRGVVHAAGVVDDGIVSSLTPERLHAVLRPKADAAWNLHELTAGMDLTAFVLFSSAAGVTGAAGQANYAAANTFLDALASHRHARGLAARSLAWGLWEQRSTMSGAMSERDLARVSRGGISALSVEDGLALFDAALAADEPVLVPMALDLAAVRGAGSAVPAALRALVRTPARRAARVGANTGLRERLHTMSEAERDKALLELVLRHVGAVLGHAPGSAVADDRPFSELGFDSLTAVELRNQLATATGVRLPATLVFDYPTPAALAAHLRSQLVTGETVADEARTVAAADEPIAIIGMSCRYPGGVRSPEDLWQLVMDGRDAISGFPDDRGWDVAELHGPDGPVGAGGFLYDAAEFDPSFFGISPREAVAMDPQQRLLLETSWEAFEDAGIDPGAVRGSRVGVFAGLMHHDYATRLRTVPEDVAGFLGNGNTGSIATGRLAYTFGFEGPAVTVDTACSSSLVALHLAAQALRQGECSLALAGGVAVMSTPAAFVEFSRQQGLAPDGRCKSFAAGADGTTWSEGVGLLLVERLSDARRNGHRILGVVRGTAVNQDGASNGLTAPNGPSQQRVIRQALASSGVSAAEVDVVEAHGTGTPLGDPIEAQAVIATYGQERADDHPVLLGSLKSNLGHTQAAAGVAGVIKMVLAMRHGLVPRTLHVDEPTPHVDWSAGAVELVTEGRPWPRGERPRRAAVSSFGISGTNAHVVIEQAPDDRNEGRNDGGVPIDAAPVSGPVPWVVSGRSAAGLRGQAARLREFAIASEADSARIGWSLEASRAALEHRAVVIAGNREDHLRGLAAVVSGETTEHVVSGVATSGRSTAFLFSGQGSQRPGMGRGLSALPVFAEALEGVCRAFDGLLGLPLDQVLSAEAGSAEAELVDRTDYTQAGLFAFEVALFRTLQRCGVGADFLIGHSVGELAAAHVSGVWSLGDAARVVAARGRLMAGLPSGGAMAAVEATEVEVVGWMGGEAERLAVAAVNGPRSVVVSGAEDAVERVVGLAREEGRRTRRLRVERAFHSPLVEPMLAEFAEVLGGVAWGEPRIPIVSNVTGDVVAAGEIGSVEYWLRHARQAVRFADGLKWLGEQGVTDFVEIGPDTTLTALAADHLASITTEIPSLAVPTTRPDHDEITTFTQALARLHTRGTAVDWPTLTPAARLDLPTYAFQRERYWLDAPAPTADGGPATAADQAFWSAVESGDADALARTLGVGGEEKGHSPLWEMLPVLSDWRRRSQERSALQDLRYGVTWRPIAEPAATLTGTWLVVTAGGAAADEYLEALARQGVDVVRADLTGHAPEAIAERLRAARPDAPVRGVLSLLALSGTADPSWTLGSGFALVRALGELEIAAPLWWVTRGAVAVAGDQDVDPDQAQLWGLGRVAALEHPDRWGGLVDLPVNADPRAAARLCAVLAGATGEDQVAVRSGGLMARRLTRAPLTAPDAGPRWTPRGAVLITGGTGALGAHVARRLARAGAEHLVLTSRRGPAAPEAAELEAELTELGARVTVAACDVADREALAALLSELTADGVKVGAVMHTAGIASPTGIADTGPAELAAVCGGKVDGARNLDELFADTDLDAFVLFASTAGVWGGAGQGAYGAANAYLDALAQRRRARGRTATSIAWGPWGGGGMAARDDAEAHLRRRGVRPLAPHAALDVLQQAIDHDEPLLTVADVDWERFAVSFTAARPSTLLDEIPEARRAQAPAEPAPDTAARLDQRLAGLSGPERQQALVELIRTQAAQVLGHATIDGIEPGKPFRDLGFDSLAAVEFRNRLSEATGLTLPATSIFDYPTPRELAGHLRAALGGDEVTEASVLAEIDRLESSLATVAAGTGSHPDIVARLEALLARWGGDADEAATETTTAEHIRSATRDEVFDFIDNELGI</sequence>
<feature type="active site" description="Proton acceptor; for dehydratase activity" evidence="9">
    <location>
        <position position="970"/>
    </location>
</feature>
<dbReference type="NCBIfam" id="NF045894">
    <property type="entry name" value="PKS_plus_SDR"/>
    <property type="match status" value="1"/>
</dbReference>
<dbReference type="SUPFAM" id="SSF55048">
    <property type="entry name" value="Probable ACP-binding domain of malonyl-CoA ACP transacylase"/>
    <property type="match status" value="3"/>
</dbReference>
<dbReference type="InterPro" id="IPR013968">
    <property type="entry name" value="PKS_KR"/>
</dbReference>
<dbReference type="SUPFAM" id="SSF50129">
    <property type="entry name" value="GroES-like"/>
    <property type="match status" value="1"/>
</dbReference>
<dbReference type="SMART" id="SM00823">
    <property type="entry name" value="PKS_PP"/>
    <property type="match status" value="3"/>
</dbReference>
<feature type="domain" description="Carrier" evidence="10">
    <location>
        <begin position="5316"/>
        <end position="5391"/>
    </location>
</feature>